<dbReference type="EMBL" id="JAJHUN010000001">
    <property type="protein sequence ID" value="KAJ4164410.1"/>
    <property type="molecule type" value="Genomic_DNA"/>
</dbReference>
<comment type="caution">
    <text evidence="2">The sequence shown here is derived from an EMBL/GenBank/DDBJ whole genome shotgun (WGS) entry which is preliminary data.</text>
</comment>
<dbReference type="AlphaFoldDB" id="A0A9W8USH7"/>
<proteinExistence type="predicted"/>
<dbReference type="GeneID" id="80893245"/>
<feature type="region of interest" description="Disordered" evidence="1">
    <location>
        <begin position="1"/>
        <end position="44"/>
    </location>
</feature>
<name>A0A9W8USH7_AKAMU</name>
<evidence type="ECO:0000313" key="2">
    <source>
        <dbReference type="EMBL" id="KAJ4164410.1"/>
    </source>
</evidence>
<keyword evidence="3" id="KW-1185">Reference proteome</keyword>
<feature type="compositionally biased region" description="Basic and acidic residues" evidence="1">
    <location>
        <begin position="18"/>
        <end position="29"/>
    </location>
</feature>
<reference evidence="2" key="1">
    <citation type="journal article" date="2023" name="Access Microbiol">
        <title>De-novo genome assembly for Akanthomyces muscarius, a biocontrol agent of insect agricultural pests.</title>
        <authorList>
            <person name="Erdos Z."/>
            <person name="Studholme D.J."/>
            <person name="Raymond B."/>
            <person name="Sharma M."/>
        </authorList>
    </citation>
    <scope>NUCLEOTIDE SEQUENCE</scope>
    <source>
        <strain evidence="2">Ve6</strain>
    </source>
</reference>
<gene>
    <name evidence="2" type="ORF">LMH87_006086</name>
</gene>
<protein>
    <submittedName>
        <fullName evidence="2">Uncharacterized protein</fullName>
    </submittedName>
</protein>
<dbReference type="KEGG" id="amus:LMH87_006086"/>
<evidence type="ECO:0000313" key="3">
    <source>
        <dbReference type="Proteomes" id="UP001144673"/>
    </source>
</evidence>
<organism evidence="2 3">
    <name type="scientific">Akanthomyces muscarius</name>
    <name type="common">Entomopathogenic fungus</name>
    <name type="synonym">Lecanicillium muscarium</name>
    <dbReference type="NCBI Taxonomy" id="2231603"/>
    <lineage>
        <taxon>Eukaryota</taxon>
        <taxon>Fungi</taxon>
        <taxon>Dikarya</taxon>
        <taxon>Ascomycota</taxon>
        <taxon>Pezizomycotina</taxon>
        <taxon>Sordariomycetes</taxon>
        <taxon>Hypocreomycetidae</taxon>
        <taxon>Hypocreales</taxon>
        <taxon>Cordycipitaceae</taxon>
        <taxon>Akanthomyces</taxon>
    </lineage>
</organism>
<accession>A0A9W8USH7</accession>
<dbReference type="Proteomes" id="UP001144673">
    <property type="component" value="Chromosome 1"/>
</dbReference>
<evidence type="ECO:0000256" key="1">
    <source>
        <dbReference type="SAM" id="MobiDB-lite"/>
    </source>
</evidence>
<dbReference type="RefSeq" id="XP_056059325.1">
    <property type="nucleotide sequence ID" value="XM_056203917.1"/>
</dbReference>
<sequence length="71" mass="8253">MSRRSWTGGLLCPPGAEKLQRQPTERRDGSGPIHSPQAHRPWLPHRKVPKSRIYMVVDDCPRYRRLVPVKL</sequence>